<evidence type="ECO:0000259" key="7">
    <source>
        <dbReference type="Pfam" id="PF00590"/>
    </source>
</evidence>
<dbReference type="SUPFAM" id="SSF53790">
    <property type="entry name" value="Tetrapyrrole methylase"/>
    <property type="match status" value="1"/>
</dbReference>
<dbReference type="AlphaFoldDB" id="R3W204"/>
<dbReference type="PANTHER" id="PTHR45790">
    <property type="entry name" value="SIROHEME SYNTHASE-RELATED"/>
    <property type="match status" value="1"/>
</dbReference>
<organism evidence="8 9">
    <name type="scientific">Enterococcus phoeniculicola ATCC BAA-412</name>
    <dbReference type="NCBI Taxonomy" id="1158610"/>
    <lineage>
        <taxon>Bacteria</taxon>
        <taxon>Bacillati</taxon>
        <taxon>Bacillota</taxon>
        <taxon>Bacilli</taxon>
        <taxon>Lactobacillales</taxon>
        <taxon>Enterococcaceae</taxon>
        <taxon>Enterococcus</taxon>
    </lineage>
</organism>
<dbReference type="GO" id="GO:0019354">
    <property type="term" value="P:siroheme biosynthetic process"/>
    <property type="evidence" value="ECO:0007669"/>
    <property type="project" value="InterPro"/>
</dbReference>
<dbReference type="InterPro" id="IPR006366">
    <property type="entry name" value="CobA/CysG_C"/>
</dbReference>
<name>R3W204_9ENTE</name>
<keyword evidence="5" id="KW-0627">Porphyrin biosynthesis</keyword>
<keyword evidence="3 6" id="KW-0808">Transferase</keyword>
<reference evidence="8 9" key="1">
    <citation type="submission" date="2013-02" db="EMBL/GenBank/DDBJ databases">
        <title>The Genome Sequence of Enterococcus phoeniculicola BAA-412.</title>
        <authorList>
            <consortium name="The Broad Institute Genome Sequencing Platform"/>
            <consortium name="The Broad Institute Genome Sequencing Center for Infectious Disease"/>
            <person name="Earl A.M."/>
            <person name="Gilmore M.S."/>
            <person name="Lebreton F."/>
            <person name="Walker B."/>
            <person name="Young S.K."/>
            <person name="Zeng Q."/>
            <person name="Gargeya S."/>
            <person name="Fitzgerald M."/>
            <person name="Haas B."/>
            <person name="Abouelleil A."/>
            <person name="Alvarado L."/>
            <person name="Arachchi H.M."/>
            <person name="Berlin A.M."/>
            <person name="Chapman S.B."/>
            <person name="Dewar J."/>
            <person name="Goldberg J."/>
            <person name="Griggs A."/>
            <person name="Gujja S."/>
            <person name="Hansen M."/>
            <person name="Howarth C."/>
            <person name="Imamovic A."/>
            <person name="Larimer J."/>
            <person name="McCowan C."/>
            <person name="Murphy C."/>
            <person name="Neiman D."/>
            <person name="Pearson M."/>
            <person name="Priest M."/>
            <person name="Roberts A."/>
            <person name="Saif S."/>
            <person name="Shea T."/>
            <person name="Sisk P."/>
            <person name="Sykes S."/>
            <person name="Wortman J."/>
            <person name="Nusbaum C."/>
            <person name="Birren B."/>
        </authorList>
    </citation>
    <scope>NUCLEOTIDE SEQUENCE [LARGE SCALE GENOMIC DNA]</scope>
    <source>
        <strain evidence="8 9">ATCC BAA-412</strain>
    </source>
</reference>
<dbReference type="Proteomes" id="UP000013785">
    <property type="component" value="Unassembled WGS sequence"/>
</dbReference>
<keyword evidence="9" id="KW-1185">Reference proteome</keyword>
<dbReference type="CDD" id="cd11642">
    <property type="entry name" value="SUMT"/>
    <property type="match status" value="1"/>
</dbReference>
<dbReference type="EC" id="2.1.1.107" evidence="1"/>
<dbReference type="RefSeq" id="WP_010769898.1">
    <property type="nucleotide sequence ID" value="NZ_ASWE01000001.1"/>
</dbReference>
<dbReference type="InterPro" id="IPR003043">
    <property type="entry name" value="Uropor_MeTrfase_CS"/>
</dbReference>
<protein>
    <recommendedName>
        <fullName evidence="1">uroporphyrinogen-III C-methyltransferase</fullName>
        <ecNumber evidence="1">2.1.1.107</ecNumber>
    </recommendedName>
</protein>
<dbReference type="PROSITE" id="PS00840">
    <property type="entry name" value="SUMT_2"/>
    <property type="match status" value="1"/>
</dbReference>
<evidence type="ECO:0000313" key="9">
    <source>
        <dbReference type="Proteomes" id="UP000013785"/>
    </source>
</evidence>
<feature type="domain" description="Tetrapyrrole methylase" evidence="7">
    <location>
        <begin position="1"/>
        <end position="208"/>
    </location>
</feature>
<comment type="caution">
    <text evidence="8">The sequence shown here is derived from an EMBL/GenBank/DDBJ whole genome shotgun (WGS) entry which is preliminary data.</text>
</comment>
<dbReference type="InterPro" id="IPR014777">
    <property type="entry name" value="4pyrrole_Mease_sub1"/>
</dbReference>
<dbReference type="Pfam" id="PF00590">
    <property type="entry name" value="TP_methylase"/>
    <property type="match status" value="1"/>
</dbReference>
<keyword evidence="2 6" id="KW-0489">Methyltransferase</keyword>
<evidence type="ECO:0000256" key="2">
    <source>
        <dbReference type="ARBA" id="ARBA00022603"/>
    </source>
</evidence>
<dbReference type="Gene3D" id="3.40.1010.10">
    <property type="entry name" value="Cobalt-precorrin-4 Transmethylase, Domain 1"/>
    <property type="match status" value="1"/>
</dbReference>
<evidence type="ECO:0000313" key="8">
    <source>
        <dbReference type="EMBL" id="EOL41702.1"/>
    </source>
</evidence>
<dbReference type="Gene3D" id="3.30.950.10">
    <property type="entry name" value="Methyltransferase, Cobalt-precorrin-4 Transmethylase, Domain 2"/>
    <property type="match status" value="1"/>
</dbReference>
<dbReference type="OrthoDB" id="9815856at2"/>
<sequence length="319" mass="36122">MISFVGAGPGDIELVTVKGQRLLENADAVIYDRLANPLLLHYCKKTCDFFYVGKTPYQPSMKQAEINQLLVEIPKKYQRVVRLKGGDPEIFGRLTEELEVVRNEGYLFEIVPGITAASGSAAYSGFSLTKRGIARGVTFLTGYVKENHINQTITLPKEQTLCLYMGIEALKNLLPKLKNIKTEEISIAVIEWGTLGRQRSVFGTTKTIEKQLQDQNIQNPAMILIGEAVNEKDAFPWFENLEKANERILIVSTESPTMEELVNYTSKGADIWWHQVGDTRDVRFDEISQRIRKEVVFSAILFKSEQAENDYKHINESVQ</sequence>
<dbReference type="FunFam" id="3.40.1010.10:FF:000001">
    <property type="entry name" value="Siroheme synthase"/>
    <property type="match status" value="1"/>
</dbReference>
<keyword evidence="4" id="KW-0949">S-adenosyl-L-methionine</keyword>
<gene>
    <name evidence="8" type="ORF">UC3_03267</name>
</gene>
<comment type="similarity">
    <text evidence="6">Belongs to the precorrin methyltransferase family.</text>
</comment>
<dbReference type="PANTHER" id="PTHR45790:SF3">
    <property type="entry name" value="S-ADENOSYL-L-METHIONINE-DEPENDENT UROPORPHYRINOGEN III METHYLTRANSFERASE, CHLOROPLASTIC"/>
    <property type="match status" value="1"/>
</dbReference>
<evidence type="ECO:0000256" key="4">
    <source>
        <dbReference type="ARBA" id="ARBA00022691"/>
    </source>
</evidence>
<dbReference type="STRING" id="154621.RV11_GL002776"/>
<dbReference type="InterPro" id="IPR014776">
    <property type="entry name" value="4pyrrole_Mease_sub2"/>
</dbReference>
<dbReference type="GO" id="GO:0004851">
    <property type="term" value="F:uroporphyrin-III C-methyltransferase activity"/>
    <property type="evidence" value="ECO:0007669"/>
    <property type="project" value="UniProtKB-EC"/>
</dbReference>
<evidence type="ECO:0000256" key="3">
    <source>
        <dbReference type="ARBA" id="ARBA00022679"/>
    </source>
</evidence>
<evidence type="ECO:0000256" key="1">
    <source>
        <dbReference type="ARBA" id="ARBA00012162"/>
    </source>
</evidence>
<dbReference type="NCBIfam" id="TIGR01469">
    <property type="entry name" value="cobA_cysG_Cterm"/>
    <property type="match status" value="1"/>
</dbReference>
<dbReference type="EMBL" id="AJAT01000018">
    <property type="protein sequence ID" value="EOL41702.1"/>
    <property type="molecule type" value="Genomic_DNA"/>
</dbReference>
<dbReference type="HOGENOM" id="CLU_011276_7_0_9"/>
<dbReference type="eggNOG" id="COG0007">
    <property type="taxonomic scope" value="Bacteria"/>
</dbReference>
<dbReference type="InterPro" id="IPR000878">
    <property type="entry name" value="4pyrrol_Mease"/>
</dbReference>
<evidence type="ECO:0000256" key="6">
    <source>
        <dbReference type="RuleBase" id="RU003960"/>
    </source>
</evidence>
<accession>R3W204</accession>
<dbReference type="InterPro" id="IPR035996">
    <property type="entry name" value="4pyrrol_Methylase_sf"/>
</dbReference>
<dbReference type="PROSITE" id="PS00839">
    <property type="entry name" value="SUMT_1"/>
    <property type="match status" value="1"/>
</dbReference>
<evidence type="ECO:0000256" key="5">
    <source>
        <dbReference type="ARBA" id="ARBA00023244"/>
    </source>
</evidence>
<proteinExistence type="inferred from homology"/>
<dbReference type="InterPro" id="IPR050161">
    <property type="entry name" value="Siro_Cobalamin_biosynth"/>
</dbReference>
<dbReference type="PATRIC" id="fig|1158610.3.peg.3255"/>
<dbReference type="GO" id="GO:0032259">
    <property type="term" value="P:methylation"/>
    <property type="evidence" value="ECO:0007669"/>
    <property type="project" value="UniProtKB-KW"/>
</dbReference>
<dbReference type="NCBIfam" id="NF004790">
    <property type="entry name" value="PRK06136.1"/>
    <property type="match status" value="1"/>
</dbReference>